<feature type="domain" description="Cupin type-2" evidence="1">
    <location>
        <begin position="45"/>
        <end position="118"/>
    </location>
</feature>
<dbReference type="Proteomes" id="UP001203207">
    <property type="component" value="Unassembled WGS sequence"/>
</dbReference>
<reference evidence="2" key="2">
    <citation type="submission" date="2022-02" db="EMBL/GenBank/DDBJ databases">
        <authorList>
            <person name="Elcheninov A.G."/>
            <person name="Sorokin D.Y."/>
            <person name="Kublanov I.V."/>
        </authorList>
    </citation>
    <scope>NUCLEOTIDE SEQUENCE</scope>
    <source>
        <strain evidence="2">AArc-St2</strain>
    </source>
</reference>
<accession>A0AAE3FVP0</accession>
<reference evidence="2" key="1">
    <citation type="journal article" date="2022" name="Syst. Appl. Microbiol.">
        <title>Natronocalculus amylovorans gen. nov., sp. nov., and Natranaeroarchaeum aerophilus sp. nov., dominant culturable amylolytic natronoarchaea from hypersaline soda lakes in southwestern Siberia.</title>
        <authorList>
            <person name="Sorokin D.Y."/>
            <person name="Elcheninov A.G."/>
            <person name="Khizhniak T.V."/>
            <person name="Koenen M."/>
            <person name="Bale N.J."/>
            <person name="Damste J.S.S."/>
            <person name="Kublanov I.V."/>
        </authorList>
    </citation>
    <scope>NUCLEOTIDE SEQUENCE</scope>
    <source>
        <strain evidence="2">AArc-St2</strain>
    </source>
</reference>
<sequence>MSNGNTPVIKSGDSIEYTPVNAASGLSKGVLLDERDGAPHFALRRFTLAAQSEVPAHTNEVEHEQYVLDGTYLVGIRDPETGEETEHVVSAGDAILIPAGTVHWYRNETDTAGAFLCAVPHGEDSIELVTE</sequence>
<dbReference type="InterPro" id="IPR011051">
    <property type="entry name" value="RmlC_Cupin_sf"/>
</dbReference>
<dbReference type="EMBL" id="JAKRVX010000001">
    <property type="protein sequence ID" value="MCL9815823.1"/>
    <property type="molecule type" value="Genomic_DNA"/>
</dbReference>
<dbReference type="Pfam" id="PF07883">
    <property type="entry name" value="Cupin_2"/>
    <property type="match status" value="1"/>
</dbReference>
<dbReference type="InterPro" id="IPR013096">
    <property type="entry name" value="Cupin_2"/>
</dbReference>
<evidence type="ECO:0000259" key="1">
    <source>
        <dbReference type="Pfam" id="PF07883"/>
    </source>
</evidence>
<proteinExistence type="predicted"/>
<dbReference type="InterPro" id="IPR014710">
    <property type="entry name" value="RmlC-like_jellyroll"/>
</dbReference>
<evidence type="ECO:0000313" key="3">
    <source>
        <dbReference type="Proteomes" id="UP001203207"/>
    </source>
</evidence>
<dbReference type="RefSeq" id="WP_250582715.1">
    <property type="nucleotide sequence ID" value="NZ_JAKRVX010000001.1"/>
</dbReference>
<protein>
    <submittedName>
        <fullName evidence="2">Cupin domain-containing protein</fullName>
    </submittedName>
</protein>
<keyword evidence="3" id="KW-1185">Reference proteome</keyword>
<organism evidence="2 3">
    <name type="scientific">Natronocalculus amylovorans</name>
    <dbReference type="NCBI Taxonomy" id="2917812"/>
    <lineage>
        <taxon>Archaea</taxon>
        <taxon>Methanobacteriati</taxon>
        <taxon>Methanobacteriota</taxon>
        <taxon>Stenosarchaea group</taxon>
        <taxon>Halobacteria</taxon>
        <taxon>Halobacteriales</taxon>
        <taxon>Haloferacaceae</taxon>
        <taxon>Natronocalculus</taxon>
    </lineage>
</organism>
<gene>
    <name evidence="2" type="ORF">AArcSt2_02600</name>
</gene>
<evidence type="ECO:0000313" key="2">
    <source>
        <dbReference type="EMBL" id="MCL9815823.1"/>
    </source>
</evidence>
<dbReference type="SUPFAM" id="SSF51182">
    <property type="entry name" value="RmlC-like cupins"/>
    <property type="match status" value="1"/>
</dbReference>
<dbReference type="AlphaFoldDB" id="A0AAE3FVP0"/>
<comment type="caution">
    <text evidence="2">The sequence shown here is derived from an EMBL/GenBank/DDBJ whole genome shotgun (WGS) entry which is preliminary data.</text>
</comment>
<dbReference type="PANTHER" id="PTHR36440">
    <property type="entry name" value="PUTATIVE (AFU_ORTHOLOGUE AFUA_8G07350)-RELATED"/>
    <property type="match status" value="1"/>
</dbReference>
<dbReference type="InterPro" id="IPR053146">
    <property type="entry name" value="QDO-like"/>
</dbReference>
<dbReference type="PANTHER" id="PTHR36440:SF1">
    <property type="entry name" value="PUTATIVE (AFU_ORTHOLOGUE AFUA_8G07350)-RELATED"/>
    <property type="match status" value="1"/>
</dbReference>
<dbReference type="Gene3D" id="2.60.120.10">
    <property type="entry name" value="Jelly Rolls"/>
    <property type="match status" value="1"/>
</dbReference>
<name>A0AAE3FVP0_9EURY</name>